<keyword evidence="1" id="KW-0472">Membrane</keyword>
<accession>A0A1W6WSV4</accession>
<protein>
    <submittedName>
        <fullName evidence="2">Uncharacterized protein</fullName>
    </submittedName>
</protein>
<dbReference type="Proteomes" id="UP000194143">
    <property type="component" value="Chromosome"/>
</dbReference>
<keyword evidence="1" id="KW-0812">Transmembrane</keyword>
<keyword evidence="3" id="KW-1185">Reference proteome</keyword>
<evidence type="ECO:0000256" key="1">
    <source>
        <dbReference type="SAM" id="Phobius"/>
    </source>
</evidence>
<sequence>MLYKIVYICSSVTNVSLRNNTYTPFYKKSSKPHILFDLEICNFFMLIHITINSILFSIYNDPIALLFP</sequence>
<evidence type="ECO:0000313" key="2">
    <source>
        <dbReference type="EMBL" id="ARP59607.1"/>
    </source>
</evidence>
<feature type="transmembrane region" description="Helical" evidence="1">
    <location>
        <begin position="34"/>
        <end position="59"/>
    </location>
</feature>
<reference evidence="2 3" key="1">
    <citation type="submission" date="2017-04" db="EMBL/GenBank/DDBJ databases">
        <title>Complete Genome Sequence of Bacillus thuringiensis type Strain ATCC 10792.</title>
        <authorList>
            <person name="Oh D.-H."/>
            <person name="Park B.-J."/>
            <person name="Shuai W."/>
            <person name="Chelliah R."/>
        </authorList>
    </citation>
    <scope>NUCLEOTIDE SEQUENCE [LARGE SCALE GENOMIC DNA]</scope>
    <source>
        <strain evidence="2 3">ATCC 10792</strain>
    </source>
</reference>
<keyword evidence="1" id="KW-1133">Transmembrane helix</keyword>
<name>A0A1W6WSV4_BACTU</name>
<proteinExistence type="predicted"/>
<dbReference type="EMBL" id="CP021061">
    <property type="protein sequence ID" value="ARP59607.1"/>
    <property type="molecule type" value="Genomic_DNA"/>
</dbReference>
<evidence type="ECO:0000313" key="3">
    <source>
        <dbReference type="Proteomes" id="UP000194143"/>
    </source>
</evidence>
<gene>
    <name evidence="2" type="ORF">CAB88_22040</name>
</gene>
<organism evidence="2 3">
    <name type="scientific">Bacillus thuringiensis</name>
    <dbReference type="NCBI Taxonomy" id="1428"/>
    <lineage>
        <taxon>Bacteria</taxon>
        <taxon>Bacillati</taxon>
        <taxon>Bacillota</taxon>
        <taxon>Bacilli</taxon>
        <taxon>Bacillales</taxon>
        <taxon>Bacillaceae</taxon>
        <taxon>Bacillus</taxon>
        <taxon>Bacillus cereus group</taxon>
    </lineage>
</organism>
<dbReference type="AlphaFoldDB" id="A0A1W6WSV4"/>